<evidence type="ECO:0000256" key="3">
    <source>
        <dbReference type="ARBA" id="ARBA00022801"/>
    </source>
</evidence>
<dbReference type="InterPro" id="IPR023296">
    <property type="entry name" value="Glyco_hydro_beta-prop_sf"/>
</dbReference>
<dbReference type="PANTHER" id="PTHR43817">
    <property type="entry name" value="GLYCOSYL HYDROLASE"/>
    <property type="match status" value="1"/>
</dbReference>
<name>A0ABQ8G7U9_9PEZI</name>
<keyword evidence="2" id="KW-0732">Signal</keyword>
<dbReference type="CDD" id="cd18820">
    <property type="entry name" value="GH43_LbAraf43-like"/>
    <property type="match status" value="1"/>
</dbReference>
<proteinExistence type="inferred from homology"/>
<gene>
    <name evidence="6" type="ORF">B0J12DRAFT_786503</name>
</gene>
<comment type="caution">
    <text evidence="6">The sequence shown here is derived from an EMBL/GenBank/DDBJ whole genome shotgun (WGS) entry which is preliminary data.</text>
</comment>
<dbReference type="Proteomes" id="UP000774617">
    <property type="component" value="Unassembled WGS sequence"/>
</dbReference>
<evidence type="ECO:0000313" key="6">
    <source>
        <dbReference type="EMBL" id="KAH7047494.1"/>
    </source>
</evidence>
<dbReference type="InterPro" id="IPR006710">
    <property type="entry name" value="Glyco_hydro_43"/>
</dbReference>
<dbReference type="Gene3D" id="2.115.10.20">
    <property type="entry name" value="Glycosyl hydrolase domain, family 43"/>
    <property type="match status" value="1"/>
</dbReference>
<accession>A0ABQ8G7U9</accession>
<dbReference type="PANTHER" id="PTHR43817:SF1">
    <property type="entry name" value="HYDROLASE, FAMILY 43, PUTATIVE (AFU_ORTHOLOGUE AFUA_3G01660)-RELATED"/>
    <property type="match status" value="1"/>
</dbReference>
<evidence type="ECO:0000256" key="5">
    <source>
        <dbReference type="RuleBase" id="RU361187"/>
    </source>
</evidence>
<keyword evidence="4 5" id="KW-0326">Glycosidase</keyword>
<dbReference type="Pfam" id="PF04616">
    <property type="entry name" value="Glyco_hydro_43"/>
    <property type="match status" value="1"/>
</dbReference>
<reference evidence="6 7" key="1">
    <citation type="journal article" date="2021" name="Nat. Commun.">
        <title>Genetic determinants of endophytism in the Arabidopsis root mycobiome.</title>
        <authorList>
            <person name="Mesny F."/>
            <person name="Miyauchi S."/>
            <person name="Thiergart T."/>
            <person name="Pickel B."/>
            <person name="Atanasova L."/>
            <person name="Karlsson M."/>
            <person name="Huettel B."/>
            <person name="Barry K.W."/>
            <person name="Haridas S."/>
            <person name="Chen C."/>
            <person name="Bauer D."/>
            <person name="Andreopoulos W."/>
            <person name="Pangilinan J."/>
            <person name="LaButti K."/>
            <person name="Riley R."/>
            <person name="Lipzen A."/>
            <person name="Clum A."/>
            <person name="Drula E."/>
            <person name="Henrissat B."/>
            <person name="Kohler A."/>
            <person name="Grigoriev I.V."/>
            <person name="Martin F.M."/>
            <person name="Hacquard S."/>
        </authorList>
    </citation>
    <scope>NUCLEOTIDE SEQUENCE [LARGE SCALE GENOMIC DNA]</scope>
    <source>
        <strain evidence="6 7">MPI-SDFR-AT-0080</strain>
    </source>
</reference>
<keyword evidence="7" id="KW-1185">Reference proteome</keyword>
<dbReference type="SUPFAM" id="SSF75005">
    <property type="entry name" value="Arabinanase/levansucrase/invertase"/>
    <property type="match status" value="1"/>
</dbReference>
<evidence type="ECO:0000256" key="4">
    <source>
        <dbReference type="ARBA" id="ARBA00023295"/>
    </source>
</evidence>
<evidence type="ECO:0000256" key="2">
    <source>
        <dbReference type="ARBA" id="ARBA00022729"/>
    </source>
</evidence>
<keyword evidence="3 5" id="KW-0378">Hydrolase</keyword>
<organism evidence="6 7">
    <name type="scientific">Macrophomina phaseolina</name>
    <dbReference type="NCBI Taxonomy" id="35725"/>
    <lineage>
        <taxon>Eukaryota</taxon>
        <taxon>Fungi</taxon>
        <taxon>Dikarya</taxon>
        <taxon>Ascomycota</taxon>
        <taxon>Pezizomycotina</taxon>
        <taxon>Dothideomycetes</taxon>
        <taxon>Dothideomycetes incertae sedis</taxon>
        <taxon>Botryosphaeriales</taxon>
        <taxon>Botryosphaeriaceae</taxon>
        <taxon>Macrophomina</taxon>
    </lineage>
</organism>
<evidence type="ECO:0000256" key="1">
    <source>
        <dbReference type="ARBA" id="ARBA00009865"/>
    </source>
</evidence>
<sequence>MTYNNSLITCTPHATPDPFVTHANGKFYLTFTAGDRVEVWCSDNVLSFHNASKHVIWKPPPGTEYSGGIWAPEIHVVDGRWYCYVACEDPKHGNKSHRIYVIGGPPGHEDPCHGQWEFLGRLRGLPHDQWAIDGTVVHLNNQKYFIYSGWPLGELNSDKTQELFIVRLLSPVEADASRPPVKISHPDYPWERSGPSGINEGPQYLASPDGSWIGIAYSCAGSWTRDYKMNTIRYDPSHDPLDPRAWRKSDKPLICAPDSDACGPYGPGHGNFVPIRDDEILAVFHATDSPTDGWENRKGRCQRVNWTRNGPDMGNCCGPVCNSVEDFMKGGHAQAWNGAGSHGGGAGSLEDKLHGFLNKAKDKVEQKLREL</sequence>
<dbReference type="EMBL" id="JAGTJR010000016">
    <property type="protein sequence ID" value="KAH7047494.1"/>
    <property type="molecule type" value="Genomic_DNA"/>
</dbReference>
<protein>
    <submittedName>
        <fullName evidence="6">Alpha-L-arabinofuranosidase II</fullName>
    </submittedName>
</protein>
<evidence type="ECO:0000313" key="7">
    <source>
        <dbReference type="Proteomes" id="UP000774617"/>
    </source>
</evidence>
<comment type="similarity">
    <text evidence="1 5">Belongs to the glycosyl hydrolase 43 family.</text>
</comment>